<feature type="compositionally biased region" description="Basic residues" evidence="5">
    <location>
        <begin position="229"/>
        <end position="239"/>
    </location>
</feature>
<proteinExistence type="predicted"/>
<reference evidence="7" key="1">
    <citation type="journal article" date="2023" name="Insect Mol. Biol.">
        <title>Genome sequencing provides insights into the evolution of gene families encoding plant cell wall-degrading enzymes in longhorned beetles.</title>
        <authorList>
            <person name="Shin N.R."/>
            <person name="Okamura Y."/>
            <person name="Kirsch R."/>
            <person name="Pauchet Y."/>
        </authorList>
    </citation>
    <scope>NUCLEOTIDE SEQUENCE</scope>
    <source>
        <strain evidence="7">AMC_N1</strain>
    </source>
</reference>
<name>A0AAV8YIQ2_9CUCU</name>
<dbReference type="Pfam" id="PF23203">
    <property type="entry name" value="KIF21A"/>
    <property type="match status" value="1"/>
</dbReference>
<accession>A0AAV8YIQ2</accession>
<organism evidence="7 8">
    <name type="scientific">Aromia moschata</name>
    <dbReference type="NCBI Taxonomy" id="1265417"/>
    <lineage>
        <taxon>Eukaryota</taxon>
        <taxon>Metazoa</taxon>
        <taxon>Ecdysozoa</taxon>
        <taxon>Arthropoda</taxon>
        <taxon>Hexapoda</taxon>
        <taxon>Insecta</taxon>
        <taxon>Pterygota</taxon>
        <taxon>Neoptera</taxon>
        <taxon>Endopterygota</taxon>
        <taxon>Coleoptera</taxon>
        <taxon>Polyphaga</taxon>
        <taxon>Cucujiformia</taxon>
        <taxon>Chrysomeloidea</taxon>
        <taxon>Cerambycidae</taxon>
        <taxon>Cerambycinae</taxon>
        <taxon>Callichromatini</taxon>
        <taxon>Aromia</taxon>
    </lineage>
</organism>
<gene>
    <name evidence="7" type="ORF">NQ318_006873</name>
</gene>
<protein>
    <recommendedName>
        <fullName evidence="6">KIF21A/B second helical domain-containing protein</fullName>
    </recommendedName>
</protein>
<evidence type="ECO:0000256" key="3">
    <source>
        <dbReference type="ARBA" id="ARBA00023054"/>
    </source>
</evidence>
<keyword evidence="1" id="KW-0963">Cytoplasm</keyword>
<evidence type="ECO:0000313" key="8">
    <source>
        <dbReference type="Proteomes" id="UP001162162"/>
    </source>
</evidence>
<evidence type="ECO:0000256" key="5">
    <source>
        <dbReference type="SAM" id="MobiDB-lite"/>
    </source>
</evidence>
<dbReference type="InterPro" id="IPR056532">
    <property type="entry name" value="KIF21A/B_hel_2"/>
</dbReference>
<keyword evidence="2" id="KW-0493">Microtubule</keyword>
<keyword evidence="8" id="KW-1185">Reference proteome</keyword>
<dbReference type="GO" id="GO:0005874">
    <property type="term" value="C:microtubule"/>
    <property type="evidence" value="ECO:0007669"/>
    <property type="project" value="UniProtKB-KW"/>
</dbReference>
<feature type="compositionally biased region" description="Low complexity" evidence="5">
    <location>
        <begin position="198"/>
        <end position="213"/>
    </location>
</feature>
<dbReference type="CDD" id="cd22248">
    <property type="entry name" value="Rcc_KIF21"/>
    <property type="match status" value="1"/>
</dbReference>
<dbReference type="Proteomes" id="UP001162162">
    <property type="component" value="Unassembled WGS sequence"/>
</dbReference>
<evidence type="ECO:0000313" key="7">
    <source>
        <dbReference type="EMBL" id="KAJ8951444.1"/>
    </source>
</evidence>
<feature type="coiled-coil region" evidence="4">
    <location>
        <begin position="44"/>
        <end position="102"/>
    </location>
</feature>
<sequence length="304" mass="34810">MRAAGKVAKAFSEKVAKQKWLRVEKAINNIAMSKKGLVEQEVRMEHFLEKREILGKELEALEQRREQAVVKNHDTMQLDSYIEDIKENINYVQETISETQHNVIEIEETQDTSGNVDLQQIVNSIYDIDEAKYIIEKLYNMTLSQSHAAAQRDAKLKESEATLVELQQENNVRGQLLDHVLHNEIPIFSKELITSVSSNTNETTSSNSSRSSSPAPVEMHLSVPESHAHTHSSRSKIRRRTAQPAEMLFGLHTQSSMTQSQDASTLRMDYSLQRVEFLMIHKARVSPLKIIVRVKKVYFRTNII</sequence>
<dbReference type="EMBL" id="JAPWTK010000084">
    <property type="protein sequence ID" value="KAJ8951444.1"/>
    <property type="molecule type" value="Genomic_DNA"/>
</dbReference>
<evidence type="ECO:0000259" key="6">
    <source>
        <dbReference type="Pfam" id="PF23203"/>
    </source>
</evidence>
<feature type="region of interest" description="Disordered" evidence="5">
    <location>
        <begin position="198"/>
        <end position="239"/>
    </location>
</feature>
<feature type="domain" description="KIF21A/B second helical" evidence="6">
    <location>
        <begin position="11"/>
        <end position="164"/>
    </location>
</feature>
<dbReference type="AlphaFoldDB" id="A0AAV8YIQ2"/>
<evidence type="ECO:0000256" key="4">
    <source>
        <dbReference type="SAM" id="Coils"/>
    </source>
</evidence>
<keyword evidence="3 4" id="KW-0175">Coiled coil</keyword>
<evidence type="ECO:0000256" key="1">
    <source>
        <dbReference type="ARBA" id="ARBA00022490"/>
    </source>
</evidence>
<comment type="caution">
    <text evidence="7">The sequence shown here is derived from an EMBL/GenBank/DDBJ whole genome shotgun (WGS) entry which is preliminary data.</text>
</comment>
<evidence type="ECO:0000256" key="2">
    <source>
        <dbReference type="ARBA" id="ARBA00022701"/>
    </source>
</evidence>